<dbReference type="EMBL" id="QGNW01000521">
    <property type="protein sequence ID" value="RVW68740.1"/>
    <property type="molecule type" value="Genomic_DNA"/>
</dbReference>
<evidence type="ECO:0000256" key="1">
    <source>
        <dbReference type="SAM" id="MobiDB-lite"/>
    </source>
</evidence>
<sequence>MRSLQPRYVRHLMGSTHADFGSLVQALYNVQESISQEVWPKSSLSDSKIKKSSGVVDRTPVTCSRPEASHTPITFAPRP</sequence>
<reference evidence="2 3" key="1">
    <citation type="journal article" date="2018" name="PLoS Genet.">
        <title>Population sequencing reveals clonal diversity and ancestral inbreeding in the grapevine cultivar Chardonnay.</title>
        <authorList>
            <person name="Roach M.J."/>
            <person name="Johnson D.L."/>
            <person name="Bohlmann J."/>
            <person name="van Vuuren H.J."/>
            <person name="Jones S.J."/>
            <person name="Pretorius I.S."/>
            <person name="Schmidt S.A."/>
            <person name="Borneman A.R."/>
        </authorList>
    </citation>
    <scope>NUCLEOTIDE SEQUENCE [LARGE SCALE GENOMIC DNA]</scope>
    <source>
        <strain evidence="3">cv. Chardonnay</strain>
        <tissue evidence="2">Leaf</tissue>
    </source>
</reference>
<evidence type="ECO:0000313" key="3">
    <source>
        <dbReference type="Proteomes" id="UP000288805"/>
    </source>
</evidence>
<comment type="caution">
    <text evidence="2">The sequence shown here is derived from an EMBL/GenBank/DDBJ whole genome shotgun (WGS) entry which is preliminary data.</text>
</comment>
<dbReference type="AlphaFoldDB" id="A0A438G949"/>
<accession>A0A438G949</accession>
<name>A0A438G949_VITVI</name>
<organism evidence="2 3">
    <name type="scientific">Vitis vinifera</name>
    <name type="common">Grape</name>
    <dbReference type="NCBI Taxonomy" id="29760"/>
    <lineage>
        <taxon>Eukaryota</taxon>
        <taxon>Viridiplantae</taxon>
        <taxon>Streptophyta</taxon>
        <taxon>Embryophyta</taxon>
        <taxon>Tracheophyta</taxon>
        <taxon>Spermatophyta</taxon>
        <taxon>Magnoliopsida</taxon>
        <taxon>eudicotyledons</taxon>
        <taxon>Gunneridae</taxon>
        <taxon>Pentapetalae</taxon>
        <taxon>rosids</taxon>
        <taxon>Vitales</taxon>
        <taxon>Vitaceae</taxon>
        <taxon>Viteae</taxon>
        <taxon>Vitis</taxon>
    </lineage>
</organism>
<gene>
    <name evidence="2" type="ORF">CK203_062997</name>
</gene>
<dbReference type="Proteomes" id="UP000288805">
    <property type="component" value="Unassembled WGS sequence"/>
</dbReference>
<evidence type="ECO:0000313" key="2">
    <source>
        <dbReference type="EMBL" id="RVW68740.1"/>
    </source>
</evidence>
<proteinExistence type="predicted"/>
<feature type="region of interest" description="Disordered" evidence="1">
    <location>
        <begin position="56"/>
        <end position="79"/>
    </location>
</feature>
<protein>
    <submittedName>
        <fullName evidence="2">Uncharacterized protein</fullName>
    </submittedName>
</protein>